<feature type="compositionally biased region" description="Basic and acidic residues" evidence="1">
    <location>
        <begin position="176"/>
        <end position="185"/>
    </location>
</feature>
<dbReference type="Proteomes" id="UP000027002">
    <property type="component" value="Chromosome 3"/>
</dbReference>
<feature type="region of interest" description="Disordered" evidence="1">
    <location>
        <begin position="165"/>
        <end position="185"/>
    </location>
</feature>
<feature type="domain" description="CRAL-TRIO" evidence="2">
    <location>
        <begin position="326"/>
        <end position="471"/>
    </location>
</feature>
<dbReference type="KEGG" id="uvi:66064630"/>
<name>A0A8E5MHF3_USTVR</name>
<dbReference type="SMART" id="SM01100">
    <property type="entry name" value="CRAL_TRIO_N"/>
    <property type="match status" value="1"/>
</dbReference>
<accession>A0A8E5MHF3</accession>
<proteinExistence type="predicted"/>
<evidence type="ECO:0000256" key="1">
    <source>
        <dbReference type="SAM" id="MobiDB-lite"/>
    </source>
</evidence>
<dbReference type="Gene3D" id="3.40.525.10">
    <property type="entry name" value="CRAL-TRIO lipid binding domain"/>
    <property type="match status" value="1"/>
</dbReference>
<dbReference type="PROSITE" id="PS50191">
    <property type="entry name" value="CRAL_TRIO"/>
    <property type="match status" value="1"/>
</dbReference>
<protein>
    <recommendedName>
        <fullName evidence="2">CRAL-TRIO domain-containing protein</fullName>
    </recommendedName>
</protein>
<dbReference type="OrthoDB" id="43460at2759"/>
<dbReference type="Pfam" id="PF00650">
    <property type="entry name" value="CRAL_TRIO"/>
    <property type="match status" value="1"/>
</dbReference>
<dbReference type="InterPro" id="IPR001251">
    <property type="entry name" value="CRAL-TRIO_dom"/>
</dbReference>
<evidence type="ECO:0000313" key="3">
    <source>
        <dbReference type="EMBL" id="QUC19611.1"/>
    </source>
</evidence>
<dbReference type="PANTHER" id="PTHR46590:SF1">
    <property type="entry name" value="PHOSPHATIDYLINOSITOL TRANSFER PROTEIN CSR1"/>
    <property type="match status" value="1"/>
</dbReference>
<keyword evidence="4" id="KW-1185">Reference proteome</keyword>
<dbReference type="PANTHER" id="PTHR46590">
    <property type="entry name" value="PHOSPHATIDYLINOSITOL TRANSFER PROTEIN CSR1-RELATED"/>
    <property type="match status" value="1"/>
</dbReference>
<dbReference type="Pfam" id="PF03765">
    <property type="entry name" value="CRAL_TRIO_N"/>
    <property type="match status" value="1"/>
</dbReference>
<dbReference type="GeneID" id="66064630"/>
<dbReference type="AlphaFoldDB" id="A0A8E5MHF3"/>
<dbReference type="InterPro" id="IPR052432">
    <property type="entry name" value="PITP/CRAL-TRIO"/>
</dbReference>
<dbReference type="RefSeq" id="XP_042997284.1">
    <property type="nucleotide sequence ID" value="XM_043141350.1"/>
</dbReference>
<dbReference type="InterPro" id="IPR036865">
    <property type="entry name" value="CRAL-TRIO_dom_sf"/>
</dbReference>
<sequence length="572" mass="64329">MFRIILHSELTASSRGPNINLLRNLRSGLVSLGADAAQPERLGFLSYGRLSASKRRGFLTSSGSLSALSVQGSKPEVSTNLQSAICNPTVTPALAACIALAIAIASWYSLGDNPDRDGVPAQLNAMAQEIAPGWVGNLSPEQEHKLRELWDALFKVCGVYGDGDSKRPDVSATDPRQPDEEVEVPRKKQGFRFFGSASRAATSASDDQHVDGSLHNDKFGLTKQYQEILASQKPEEIREALWSMIKHDHPDALVLRFLRARKWDVEKALVMIVTALNWRHSQMKVDQDIMKNGEAGAAADEKSGHGKSKTLGHEFLTQCRMGKSFLHGIDKNGRPICVVKACLHRANDQLPESLERYTVFIIETARLALKPPVDTASIIFDMTGFTLANMDYHSVKFMIKCFEANYPESLGAVLVHNAPWVFQGVWKLIRGWLDPVVASKVHFTNQRAGLEEFVNPDQIIKDLGGDEDWKYEYTEPVEGENHLMEDVQTRDRLVGERQKLCNLFEANTKQWIRHPEDEETRAIKMKRQELAAKLRDGYWKLDPYIRARCLYDRQNVIHPGGDVDWYSYKTTR</sequence>
<dbReference type="SUPFAM" id="SSF46938">
    <property type="entry name" value="CRAL/TRIO N-terminal domain"/>
    <property type="match status" value="1"/>
</dbReference>
<dbReference type="InterPro" id="IPR011074">
    <property type="entry name" value="CRAL/TRIO_N_dom"/>
</dbReference>
<dbReference type="EMBL" id="CP072755">
    <property type="protein sequence ID" value="QUC19611.1"/>
    <property type="molecule type" value="Genomic_DNA"/>
</dbReference>
<reference evidence="3" key="1">
    <citation type="submission" date="2020-03" db="EMBL/GenBank/DDBJ databases">
        <title>A mixture of massive structural variations and highly conserved coding sequences in Ustilaginoidea virens genome.</title>
        <authorList>
            <person name="Zhang K."/>
            <person name="Zhao Z."/>
            <person name="Zhang Z."/>
            <person name="Li Y."/>
            <person name="Hsiang T."/>
            <person name="Sun W."/>
        </authorList>
    </citation>
    <scope>NUCLEOTIDE SEQUENCE</scope>
    <source>
        <strain evidence="3">UV-8b</strain>
    </source>
</reference>
<evidence type="ECO:0000313" key="4">
    <source>
        <dbReference type="Proteomes" id="UP000027002"/>
    </source>
</evidence>
<organism evidence="3 4">
    <name type="scientific">Ustilaginoidea virens</name>
    <name type="common">Rice false smut fungus</name>
    <name type="synonym">Villosiclava virens</name>
    <dbReference type="NCBI Taxonomy" id="1159556"/>
    <lineage>
        <taxon>Eukaryota</taxon>
        <taxon>Fungi</taxon>
        <taxon>Dikarya</taxon>
        <taxon>Ascomycota</taxon>
        <taxon>Pezizomycotina</taxon>
        <taxon>Sordariomycetes</taxon>
        <taxon>Hypocreomycetidae</taxon>
        <taxon>Hypocreales</taxon>
        <taxon>Clavicipitaceae</taxon>
        <taxon>Ustilaginoidea</taxon>
    </lineage>
</organism>
<dbReference type="InterPro" id="IPR036273">
    <property type="entry name" value="CRAL/TRIO_N_dom_sf"/>
</dbReference>
<dbReference type="SMART" id="SM00516">
    <property type="entry name" value="SEC14"/>
    <property type="match status" value="1"/>
</dbReference>
<evidence type="ECO:0000259" key="2">
    <source>
        <dbReference type="PROSITE" id="PS50191"/>
    </source>
</evidence>
<dbReference type="SUPFAM" id="SSF52087">
    <property type="entry name" value="CRAL/TRIO domain"/>
    <property type="match status" value="1"/>
</dbReference>
<gene>
    <name evidence="3" type="ORF">UV8b_03852</name>
</gene>
<dbReference type="CDD" id="cd00170">
    <property type="entry name" value="SEC14"/>
    <property type="match status" value="1"/>
</dbReference>